<accession>A0A4Q7YDW7</accession>
<dbReference type="Proteomes" id="UP000292958">
    <property type="component" value="Unassembled WGS sequence"/>
</dbReference>
<evidence type="ECO:0000256" key="4">
    <source>
        <dbReference type="ARBA" id="ARBA00022801"/>
    </source>
</evidence>
<proteinExistence type="inferred from homology"/>
<evidence type="ECO:0000256" key="5">
    <source>
        <dbReference type="ARBA" id="ARBA00023124"/>
    </source>
</evidence>
<dbReference type="InterPro" id="IPR003738">
    <property type="entry name" value="SRAP"/>
</dbReference>
<evidence type="ECO:0000256" key="6">
    <source>
        <dbReference type="ARBA" id="ARBA00023125"/>
    </source>
</evidence>
<protein>
    <recommendedName>
        <fullName evidence="8">Abasic site processing protein</fullName>
        <ecNumber evidence="8">3.4.-.-</ecNumber>
    </recommendedName>
</protein>
<dbReference type="RefSeq" id="WP_130423807.1">
    <property type="nucleotide sequence ID" value="NZ_SHKW01000002.1"/>
</dbReference>
<dbReference type="GO" id="GO:0106300">
    <property type="term" value="P:protein-DNA covalent cross-linking repair"/>
    <property type="evidence" value="ECO:0007669"/>
    <property type="project" value="InterPro"/>
</dbReference>
<evidence type="ECO:0000256" key="3">
    <source>
        <dbReference type="ARBA" id="ARBA00022763"/>
    </source>
</evidence>
<dbReference type="AlphaFoldDB" id="A0A4Q7YDW7"/>
<keyword evidence="7" id="KW-0456">Lyase</keyword>
<evidence type="ECO:0000256" key="8">
    <source>
        <dbReference type="RuleBase" id="RU364100"/>
    </source>
</evidence>
<keyword evidence="4 8" id="KW-0378">Hydrolase</keyword>
<evidence type="ECO:0000256" key="7">
    <source>
        <dbReference type="ARBA" id="ARBA00023239"/>
    </source>
</evidence>
<keyword evidence="6" id="KW-0238">DNA-binding</keyword>
<dbReference type="Pfam" id="PF02586">
    <property type="entry name" value="SRAP"/>
    <property type="match status" value="1"/>
</dbReference>
<dbReference type="Gene3D" id="3.90.1680.10">
    <property type="entry name" value="SOS response associated peptidase-like"/>
    <property type="match status" value="1"/>
</dbReference>
<dbReference type="InterPro" id="IPR036590">
    <property type="entry name" value="SRAP-like"/>
</dbReference>
<keyword evidence="2 8" id="KW-0645">Protease</keyword>
<comment type="similarity">
    <text evidence="1 8">Belongs to the SOS response-associated peptidase family.</text>
</comment>
<reference evidence="9 10" key="1">
    <citation type="submission" date="2019-02" db="EMBL/GenBank/DDBJ databases">
        <title>Genomic Encyclopedia of Archaeal and Bacterial Type Strains, Phase II (KMG-II): from individual species to whole genera.</title>
        <authorList>
            <person name="Goeker M."/>
        </authorList>
    </citation>
    <scope>NUCLEOTIDE SEQUENCE [LARGE SCALE GENOMIC DNA]</scope>
    <source>
        <strain evidence="9 10">DSM 18101</strain>
    </source>
</reference>
<keyword evidence="5" id="KW-0190">Covalent protein-DNA linkage</keyword>
<organism evidence="9 10">
    <name type="scientific">Edaphobacter modestus</name>
    <dbReference type="NCBI Taxonomy" id="388466"/>
    <lineage>
        <taxon>Bacteria</taxon>
        <taxon>Pseudomonadati</taxon>
        <taxon>Acidobacteriota</taxon>
        <taxon>Terriglobia</taxon>
        <taxon>Terriglobales</taxon>
        <taxon>Acidobacteriaceae</taxon>
        <taxon>Edaphobacter</taxon>
    </lineage>
</organism>
<dbReference type="PANTHER" id="PTHR13604:SF0">
    <property type="entry name" value="ABASIC SITE PROCESSING PROTEIN HMCES"/>
    <property type="match status" value="1"/>
</dbReference>
<dbReference type="EC" id="3.4.-.-" evidence="8"/>
<keyword evidence="3" id="KW-0227">DNA damage</keyword>
<name>A0A4Q7YDW7_9BACT</name>
<evidence type="ECO:0000256" key="1">
    <source>
        <dbReference type="ARBA" id="ARBA00008136"/>
    </source>
</evidence>
<gene>
    <name evidence="9" type="ORF">BDD14_5567</name>
</gene>
<dbReference type="GO" id="GO:0003697">
    <property type="term" value="F:single-stranded DNA binding"/>
    <property type="evidence" value="ECO:0007669"/>
    <property type="project" value="InterPro"/>
</dbReference>
<evidence type="ECO:0000313" key="10">
    <source>
        <dbReference type="Proteomes" id="UP000292958"/>
    </source>
</evidence>
<dbReference type="GO" id="GO:0016829">
    <property type="term" value="F:lyase activity"/>
    <property type="evidence" value="ECO:0007669"/>
    <property type="project" value="UniProtKB-KW"/>
</dbReference>
<keyword evidence="10" id="KW-1185">Reference proteome</keyword>
<dbReference type="EMBL" id="SHKW01000002">
    <property type="protein sequence ID" value="RZU35507.1"/>
    <property type="molecule type" value="Genomic_DNA"/>
</dbReference>
<dbReference type="PANTHER" id="PTHR13604">
    <property type="entry name" value="DC12-RELATED"/>
    <property type="match status" value="1"/>
</dbReference>
<dbReference type="GO" id="GO:0008233">
    <property type="term" value="F:peptidase activity"/>
    <property type="evidence" value="ECO:0007669"/>
    <property type="project" value="UniProtKB-KW"/>
</dbReference>
<dbReference type="SUPFAM" id="SSF143081">
    <property type="entry name" value="BB1717-like"/>
    <property type="match status" value="1"/>
</dbReference>
<comment type="caution">
    <text evidence="9">The sequence shown here is derived from an EMBL/GenBank/DDBJ whole genome shotgun (WGS) entry which is preliminary data.</text>
</comment>
<dbReference type="GO" id="GO:0006508">
    <property type="term" value="P:proteolysis"/>
    <property type="evidence" value="ECO:0007669"/>
    <property type="project" value="UniProtKB-KW"/>
</dbReference>
<sequence length="217" mass="25138">MCGRYCRRSDKQKIAEHFRAKPEPAELPMPDADYNIAPTTYQPIIRQSRGTGEREMILARWGLVPFFTKDLNDVKGLSTINARAETITKAPRWREPLKKRRCLVPASLFYEWPKEGKPPKQPYAGLNAPSLIFELCPLFWFDILYENAAGTIPAERHMAGATERRREPRGSRSFLRRVSMGDRHGMIMTNQFSPKVRSIRLPNSYLSPEGRLYRSRR</sequence>
<dbReference type="OrthoDB" id="9782620at2"/>
<evidence type="ECO:0000313" key="9">
    <source>
        <dbReference type="EMBL" id="RZU35507.1"/>
    </source>
</evidence>
<evidence type="ECO:0000256" key="2">
    <source>
        <dbReference type="ARBA" id="ARBA00022670"/>
    </source>
</evidence>